<dbReference type="Gene3D" id="3.40.50.300">
    <property type="entry name" value="P-loop containing nucleotide triphosphate hydrolases"/>
    <property type="match status" value="1"/>
</dbReference>
<dbReference type="Proteomes" id="UP000198704">
    <property type="component" value="Unassembled WGS sequence"/>
</dbReference>
<dbReference type="GO" id="GO:0005524">
    <property type="term" value="F:ATP binding"/>
    <property type="evidence" value="ECO:0007669"/>
    <property type="project" value="UniProtKB-KW"/>
</dbReference>
<dbReference type="InterPro" id="IPR003593">
    <property type="entry name" value="AAA+_ATPase"/>
</dbReference>
<comment type="similarity">
    <text evidence="1">Belongs to the AAA ATPase family.</text>
</comment>
<keyword evidence="1" id="KW-0067">ATP-binding</keyword>
<dbReference type="GO" id="GO:0004222">
    <property type="term" value="F:metalloendopeptidase activity"/>
    <property type="evidence" value="ECO:0007669"/>
    <property type="project" value="InterPro"/>
</dbReference>
<dbReference type="SUPFAM" id="SSF52540">
    <property type="entry name" value="P-loop containing nucleoside triphosphate hydrolases"/>
    <property type="match status" value="1"/>
</dbReference>
<dbReference type="SUPFAM" id="SSF140990">
    <property type="entry name" value="FtsH protease domain-like"/>
    <property type="match status" value="1"/>
</dbReference>
<organism evidence="4 5">
    <name type="scientific">Methylobacterium phyllostachyos</name>
    <dbReference type="NCBI Taxonomy" id="582672"/>
    <lineage>
        <taxon>Bacteria</taxon>
        <taxon>Pseudomonadati</taxon>
        <taxon>Pseudomonadota</taxon>
        <taxon>Alphaproteobacteria</taxon>
        <taxon>Hyphomicrobiales</taxon>
        <taxon>Methylobacteriaceae</taxon>
        <taxon>Methylobacterium</taxon>
    </lineage>
</organism>
<dbReference type="GO" id="GO:0005886">
    <property type="term" value="C:plasma membrane"/>
    <property type="evidence" value="ECO:0007669"/>
    <property type="project" value="TreeGrafter"/>
</dbReference>
<name>A0A1G9WVG6_9HYPH</name>
<evidence type="ECO:0000256" key="1">
    <source>
        <dbReference type="RuleBase" id="RU003651"/>
    </source>
</evidence>
<accession>A0A1G9WVG6</accession>
<dbReference type="PROSITE" id="PS00674">
    <property type="entry name" value="AAA"/>
    <property type="match status" value="1"/>
</dbReference>
<dbReference type="EMBL" id="FNHS01000004">
    <property type="protein sequence ID" value="SDM88460.1"/>
    <property type="molecule type" value="Genomic_DNA"/>
</dbReference>
<keyword evidence="5" id="KW-1185">Reference proteome</keyword>
<dbReference type="InterPro" id="IPR037219">
    <property type="entry name" value="Peptidase_M41-like"/>
</dbReference>
<feature type="domain" description="AAA+ ATPase" evidence="3">
    <location>
        <begin position="467"/>
        <end position="612"/>
    </location>
</feature>
<dbReference type="Gene3D" id="1.20.58.760">
    <property type="entry name" value="Peptidase M41"/>
    <property type="match status" value="1"/>
</dbReference>
<evidence type="ECO:0000313" key="4">
    <source>
        <dbReference type="EMBL" id="SDM88460.1"/>
    </source>
</evidence>
<dbReference type="PANTHER" id="PTHR23076:SF97">
    <property type="entry name" value="ATP-DEPENDENT ZINC METALLOPROTEASE YME1L1"/>
    <property type="match status" value="1"/>
</dbReference>
<dbReference type="AlphaFoldDB" id="A0A1G9WVG6"/>
<dbReference type="GO" id="GO:0030163">
    <property type="term" value="P:protein catabolic process"/>
    <property type="evidence" value="ECO:0007669"/>
    <property type="project" value="TreeGrafter"/>
</dbReference>
<dbReference type="InterPro" id="IPR027417">
    <property type="entry name" value="P-loop_NTPase"/>
</dbReference>
<dbReference type="GO" id="GO:0016887">
    <property type="term" value="F:ATP hydrolysis activity"/>
    <property type="evidence" value="ECO:0007669"/>
    <property type="project" value="InterPro"/>
</dbReference>
<reference evidence="5" key="1">
    <citation type="submission" date="2016-10" db="EMBL/GenBank/DDBJ databases">
        <authorList>
            <person name="Varghese N."/>
            <person name="Submissions S."/>
        </authorList>
    </citation>
    <scope>NUCLEOTIDE SEQUENCE [LARGE SCALE GENOMIC DNA]</scope>
    <source>
        <strain evidence="5">BL47</strain>
    </source>
</reference>
<dbReference type="STRING" id="582672.SAMN05216360_104142"/>
<evidence type="ECO:0000256" key="2">
    <source>
        <dbReference type="SAM" id="MobiDB-lite"/>
    </source>
</evidence>
<gene>
    <name evidence="4" type="ORF">SAMN05216360_104142</name>
</gene>
<dbReference type="InterPro" id="IPR000642">
    <property type="entry name" value="Peptidase_M41"/>
</dbReference>
<dbReference type="Gene3D" id="1.10.8.60">
    <property type="match status" value="1"/>
</dbReference>
<dbReference type="RefSeq" id="WP_091714745.1">
    <property type="nucleotide sequence ID" value="NZ_FNHS01000004.1"/>
</dbReference>
<feature type="compositionally biased region" description="Basic and acidic residues" evidence="2">
    <location>
        <begin position="226"/>
        <end position="237"/>
    </location>
</feature>
<feature type="region of interest" description="Disordered" evidence="2">
    <location>
        <begin position="226"/>
        <end position="248"/>
    </location>
</feature>
<dbReference type="GO" id="GO:0006508">
    <property type="term" value="P:proteolysis"/>
    <property type="evidence" value="ECO:0007669"/>
    <property type="project" value="InterPro"/>
</dbReference>
<dbReference type="GO" id="GO:0004176">
    <property type="term" value="F:ATP-dependent peptidase activity"/>
    <property type="evidence" value="ECO:0007669"/>
    <property type="project" value="InterPro"/>
</dbReference>
<protein>
    <submittedName>
        <fullName evidence="4">Peptidase family M41</fullName>
    </submittedName>
</protein>
<dbReference type="SMART" id="SM00382">
    <property type="entry name" value="AAA"/>
    <property type="match status" value="1"/>
</dbReference>
<dbReference type="InterPro" id="IPR003959">
    <property type="entry name" value="ATPase_AAA_core"/>
</dbReference>
<sequence length="862" mass="92961">MTKRPPVLGAPPTLGDILCGAIPHCGSAHRDIQAYLDHTWPNLKIGDRKGLWEDLGGSWTMVELLEGLRVAATKAVHHRTEVRYDSAVFEDQLLHSWKELRRLLDGRPAEDIELASLYGVPSPLDELRDRETALLAMMGQPAAAEALPEVVWWYARNARPDAGLAELTATALGSGLAECGRAPQTIAGTQLVDILGQWRETGMASIAEAARLARAPIRDAVAEALAERRAPEDTHASDDDEDDVIAGSPVTTTASRQLIRTLDAVPGLRQAMTERGVVVVIDVPDRLTLAAIDGMTFTAMGLHNCRRAIYHEAPKGTADREKRPKEIYSALRFPAPLLCLSPDANSCLPPVALQAAEHRLTLAAIDAGDLATVIRAETGQPLSASERAGLADLHVTAEHLAIAVRPRRTAAAIVAELRRLTAPPVATGRGRDLTLDDLHGAREAVAWCRSTIRDLEGWRAGAPWSTVSNGALMYGPPGTGKTLIAQAFAVSAEIPLVTGSLPLWQSTDAAHLGTTLKAMRNTFDEARSKAAGRRGCVLLIDEIDAFPDRRGVRHDHSDYVVEVVNALLEQLDGATGREGVIVIGTTNDHQRVDPAIRRPGRLGKVIEIGLPDVEERVAMIRVRLGDDLPGADLLPVAWRTERYTGAMIEALVEDARRRARHADRALVLDDLLAVAGARDEGVSADTLDRTAVHEAGHALLATLDDPSADMVVALQAGEGMGGWVMLGGAARGVWTRAQAEARIRLMLAGRAAEDMLLDAPSSGASRDLAQATSMVLEMTTEWGLGDRGLVAARMDPATAMATDPMLRREVQETLDRLYTETTETVRRHAGAVRRIADALVEQRRLDGRQVALLLAEPSVRRH</sequence>
<dbReference type="Pfam" id="PF01434">
    <property type="entry name" value="Peptidase_M41"/>
    <property type="match status" value="1"/>
</dbReference>
<dbReference type="Pfam" id="PF00004">
    <property type="entry name" value="AAA"/>
    <property type="match status" value="1"/>
</dbReference>
<dbReference type="PANTHER" id="PTHR23076">
    <property type="entry name" value="METALLOPROTEASE M41 FTSH"/>
    <property type="match status" value="1"/>
</dbReference>
<keyword evidence="1" id="KW-0547">Nucleotide-binding</keyword>
<dbReference type="CDD" id="cd19481">
    <property type="entry name" value="RecA-like_protease"/>
    <property type="match status" value="1"/>
</dbReference>
<dbReference type="InterPro" id="IPR003960">
    <property type="entry name" value="ATPase_AAA_CS"/>
</dbReference>
<evidence type="ECO:0000313" key="5">
    <source>
        <dbReference type="Proteomes" id="UP000198704"/>
    </source>
</evidence>
<proteinExistence type="inferred from homology"/>
<evidence type="ECO:0000259" key="3">
    <source>
        <dbReference type="SMART" id="SM00382"/>
    </source>
</evidence>
<dbReference type="OrthoDB" id="9809379at2"/>